<dbReference type="SUPFAM" id="SSF47895">
    <property type="entry name" value="Transducin (alpha subunit), insertion domain"/>
    <property type="match status" value="1"/>
</dbReference>
<evidence type="ECO:0000313" key="7">
    <source>
        <dbReference type="Proteomes" id="UP001149090"/>
    </source>
</evidence>
<dbReference type="GO" id="GO:0001664">
    <property type="term" value="F:G protein-coupled receptor binding"/>
    <property type="evidence" value="ECO:0007669"/>
    <property type="project" value="TreeGrafter"/>
</dbReference>
<dbReference type="GO" id="GO:0003924">
    <property type="term" value="F:GTPase activity"/>
    <property type="evidence" value="ECO:0007669"/>
    <property type="project" value="InterPro"/>
</dbReference>
<dbReference type="GO" id="GO:0005834">
    <property type="term" value="C:heterotrimeric G-protein complex"/>
    <property type="evidence" value="ECO:0007669"/>
    <property type="project" value="TreeGrafter"/>
</dbReference>
<keyword evidence="7" id="KW-1185">Reference proteome</keyword>
<dbReference type="GO" id="GO:0005525">
    <property type="term" value="F:GTP binding"/>
    <property type="evidence" value="ECO:0007669"/>
    <property type="project" value="UniProtKB-KW"/>
</dbReference>
<dbReference type="PANTHER" id="PTHR10218">
    <property type="entry name" value="GTP-BINDING PROTEIN ALPHA SUBUNIT"/>
    <property type="match status" value="1"/>
</dbReference>
<dbReference type="PROSITE" id="PS51882">
    <property type="entry name" value="G_ALPHA"/>
    <property type="match status" value="1"/>
</dbReference>
<dbReference type="PANTHER" id="PTHR10218:SF302">
    <property type="entry name" value="GUANINE NUCLEOTIDE-BINDING PROTEIN ALPHA-5 SUBUNIT"/>
    <property type="match status" value="1"/>
</dbReference>
<dbReference type="Pfam" id="PF00503">
    <property type="entry name" value="G-alpha"/>
    <property type="match status" value="1"/>
</dbReference>
<dbReference type="GO" id="GO:0005737">
    <property type="term" value="C:cytoplasm"/>
    <property type="evidence" value="ECO:0007669"/>
    <property type="project" value="TreeGrafter"/>
</dbReference>
<dbReference type="FunFam" id="3.40.50.300:FF:000692">
    <property type="entry name" value="Guanine nucleotide-binding protein subunit alpha"/>
    <property type="match status" value="1"/>
</dbReference>
<evidence type="ECO:0000256" key="2">
    <source>
        <dbReference type="ARBA" id="ARBA00022741"/>
    </source>
</evidence>
<name>A0A9Q0LJZ0_ANAIG</name>
<protein>
    <submittedName>
        <fullName evidence="6">Guanine nucleotide-binding protein g(O) subunit alpha</fullName>
    </submittedName>
</protein>
<gene>
    <name evidence="6" type="ORF">M0811_08368</name>
</gene>
<comment type="caution">
    <text evidence="6">The sequence shown here is derived from an EMBL/GenBank/DDBJ whole genome shotgun (WGS) entry which is preliminary data.</text>
</comment>
<evidence type="ECO:0000256" key="4">
    <source>
        <dbReference type="ARBA" id="ARBA00023224"/>
    </source>
</evidence>
<evidence type="ECO:0000256" key="1">
    <source>
        <dbReference type="ARBA" id="ARBA00022723"/>
    </source>
</evidence>
<dbReference type="SMART" id="SM00275">
    <property type="entry name" value="G_alpha"/>
    <property type="match status" value="1"/>
</dbReference>
<accession>A0A9Q0LJZ0</accession>
<reference evidence="6" key="1">
    <citation type="submission" date="2022-10" db="EMBL/GenBank/DDBJ databases">
        <title>Novel sulphate-reducing endosymbionts in the free-living metamonad Anaeramoeba.</title>
        <authorList>
            <person name="Jerlstrom-Hultqvist J."/>
            <person name="Cepicka I."/>
            <person name="Gallot-Lavallee L."/>
            <person name="Salas-Leiva D."/>
            <person name="Curtis B.A."/>
            <person name="Zahonova K."/>
            <person name="Pipaliya S."/>
            <person name="Dacks J."/>
            <person name="Roger A.J."/>
        </authorList>
    </citation>
    <scope>NUCLEOTIDE SEQUENCE</scope>
    <source>
        <strain evidence="6">BMAN</strain>
    </source>
</reference>
<dbReference type="InterPro" id="IPR027417">
    <property type="entry name" value="P-loop_NTPase"/>
</dbReference>
<keyword evidence="2" id="KW-0547">Nucleotide-binding</keyword>
<dbReference type="GO" id="GO:0046872">
    <property type="term" value="F:metal ion binding"/>
    <property type="evidence" value="ECO:0007669"/>
    <property type="project" value="UniProtKB-KW"/>
</dbReference>
<dbReference type="SUPFAM" id="SSF52540">
    <property type="entry name" value="P-loop containing nucleoside triphosphate hydrolases"/>
    <property type="match status" value="1"/>
</dbReference>
<dbReference type="Gene3D" id="1.10.400.10">
    <property type="entry name" value="GI Alpha 1, domain 2-like"/>
    <property type="match status" value="1"/>
</dbReference>
<organism evidence="6 7">
    <name type="scientific">Anaeramoeba ignava</name>
    <name type="common">Anaerobic marine amoeba</name>
    <dbReference type="NCBI Taxonomy" id="1746090"/>
    <lineage>
        <taxon>Eukaryota</taxon>
        <taxon>Metamonada</taxon>
        <taxon>Anaeramoebidae</taxon>
        <taxon>Anaeramoeba</taxon>
    </lineage>
</organism>
<keyword evidence="4" id="KW-0807">Transducer</keyword>
<dbReference type="GO" id="GO:0007188">
    <property type="term" value="P:adenylate cyclase-modulating G protein-coupled receptor signaling pathway"/>
    <property type="evidence" value="ECO:0007669"/>
    <property type="project" value="TreeGrafter"/>
</dbReference>
<dbReference type="EMBL" id="JAPDFW010000072">
    <property type="protein sequence ID" value="KAJ5073804.1"/>
    <property type="molecule type" value="Genomic_DNA"/>
</dbReference>
<dbReference type="InterPro" id="IPR001019">
    <property type="entry name" value="Gprotein_alpha_su"/>
</dbReference>
<evidence type="ECO:0000256" key="5">
    <source>
        <dbReference type="PIRSR" id="PIRSR601019-2"/>
    </source>
</evidence>
<evidence type="ECO:0000313" key="6">
    <source>
        <dbReference type="EMBL" id="KAJ5073804.1"/>
    </source>
</evidence>
<feature type="binding site" evidence="5">
    <location>
        <position position="159"/>
    </location>
    <ligand>
        <name>Mg(2+)</name>
        <dbReference type="ChEBI" id="CHEBI:18420"/>
    </ligand>
</feature>
<dbReference type="GO" id="GO:0031683">
    <property type="term" value="F:G-protein beta/gamma-subunit complex binding"/>
    <property type="evidence" value="ECO:0007669"/>
    <property type="project" value="InterPro"/>
</dbReference>
<sequence length="304" mass="36216">MGVKSSKRDRRIDPYPSIPINYENQQSKLKILILGAGTTGKSTIFKTFDMEYCLSQKEENIEIIQNLPLKMLIDFIGNENIKFKSQADQEIYKKLIETEKINPGEIEKLWKTQEIQSIYQRKPDILYQSSIYFFNEIGRIYQPNYSPTKEDVLRFYRKSTGINEYEKKIQNFPITLLDVGGMRSERRKWIHSFDNVNVIIYCVDLDCYYQNLYEDESTNKMKESIELFDEIVNSRWFSETSFILVFTKLDLFLKNLEKNNFHHYFPDYNGKNEPNEIKEYIEKRFISLNQNQEKENSNSLCKSS</sequence>
<dbReference type="OrthoDB" id="5817230at2759"/>
<dbReference type="PRINTS" id="PR00318">
    <property type="entry name" value="GPROTEINA"/>
</dbReference>
<dbReference type="Gene3D" id="3.40.50.300">
    <property type="entry name" value="P-loop containing nucleotide triphosphate hydrolases"/>
    <property type="match status" value="1"/>
</dbReference>
<keyword evidence="3" id="KW-0342">GTP-binding</keyword>
<evidence type="ECO:0000256" key="3">
    <source>
        <dbReference type="ARBA" id="ARBA00023134"/>
    </source>
</evidence>
<keyword evidence="1 5" id="KW-0479">Metal-binding</keyword>
<dbReference type="InterPro" id="IPR011025">
    <property type="entry name" value="GproteinA_insert"/>
</dbReference>
<dbReference type="AlphaFoldDB" id="A0A9Q0LJZ0"/>
<keyword evidence="5" id="KW-0460">Magnesium</keyword>
<feature type="binding site" evidence="5">
    <location>
        <position position="42"/>
    </location>
    <ligand>
        <name>Mg(2+)</name>
        <dbReference type="ChEBI" id="CHEBI:18420"/>
    </ligand>
</feature>
<proteinExistence type="predicted"/>
<dbReference type="Proteomes" id="UP001149090">
    <property type="component" value="Unassembled WGS sequence"/>
</dbReference>
<dbReference type="CDD" id="cd00066">
    <property type="entry name" value="G-alpha"/>
    <property type="match status" value="1"/>
</dbReference>